<dbReference type="CDD" id="cd04301">
    <property type="entry name" value="NAT_SF"/>
    <property type="match status" value="1"/>
</dbReference>
<dbReference type="RefSeq" id="WP_313913946.1">
    <property type="nucleotide sequence ID" value="NZ_CP135076.1"/>
</dbReference>
<dbReference type="SUPFAM" id="SSF55729">
    <property type="entry name" value="Acyl-CoA N-acyltransferases (Nat)"/>
    <property type="match status" value="1"/>
</dbReference>
<name>A0ABZ0B6F1_9SPHN</name>
<dbReference type="InterPro" id="IPR016181">
    <property type="entry name" value="Acyl_CoA_acyltransferase"/>
</dbReference>
<dbReference type="Gene3D" id="3.40.630.30">
    <property type="match status" value="1"/>
</dbReference>
<gene>
    <name evidence="2" type="ORF">RPR59_10905</name>
</gene>
<proteinExistence type="predicted"/>
<dbReference type="EC" id="2.3.1.-" evidence="2"/>
<feature type="domain" description="N-acetyltransferase" evidence="1">
    <location>
        <begin position="5"/>
        <end position="156"/>
    </location>
</feature>
<keyword evidence="3" id="KW-1185">Reference proteome</keyword>
<dbReference type="EMBL" id="CP135076">
    <property type="protein sequence ID" value="WNO52964.1"/>
    <property type="molecule type" value="Genomic_DNA"/>
</dbReference>
<dbReference type="Pfam" id="PF13527">
    <property type="entry name" value="Acetyltransf_9"/>
    <property type="match status" value="1"/>
</dbReference>
<dbReference type="PROSITE" id="PS51186">
    <property type="entry name" value="GNAT"/>
    <property type="match status" value="1"/>
</dbReference>
<dbReference type="GO" id="GO:0016746">
    <property type="term" value="F:acyltransferase activity"/>
    <property type="evidence" value="ECO:0007669"/>
    <property type="project" value="UniProtKB-KW"/>
</dbReference>
<keyword evidence="2" id="KW-0012">Acyltransferase</keyword>
<evidence type="ECO:0000259" key="1">
    <source>
        <dbReference type="PROSITE" id="PS51186"/>
    </source>
</evidence>
<dbReference type="InterPro" id="IPR000182">
    <property type="entry name" value="GNAT_dom"/>
</dbReference>
<organism evidence="2 3">
    <name type="scientific">Stakelama saccharophila</name>
    <dbReference type="NCBI Taxonomy" id="3075605"/>
    <lineage>
        <taxon>Bacteria</taxon>
        <taxon>Pseudomonadati</taxon>
        <taxon>Pseudomonadota</taxon>
        <taxon>Alphaproteobacteria</taxon>
        <taxon>Sphingomonadales</taxon>
        <taxon>Sphingomonadaceae</taxon>
        <taxon>Stakelama</taxon>
    </lineage>
</organism>
<evidence type="ECO:0000313" key="2">
    <source>
        <dbReference type="EMBL" id="WNO52964.1"/>
    </source>
</evidence>
<reference evidence="2 3" key="1">
    <citation type="submission" date="2023-09" db="EMBL/GenBank/DDBJ databases">
        <authorList>
            <person name="Rey-Velasco X."/>
        </authorList>
    </citation>
    <scope>NUCLEOTIDE SEQUENCE [LARGE SCALE GENOMIC DNA]</scope>
    <source>
        <strain evidence="2 3">W311</strain>
    </source>
</reference>
<protein>
    <submittedName>
        <fullName evidence="2">N-acetyltransferase</fullName>
        <ecNumber evidence="2">2.3.1.-</ecNumber>
    </submittedName>
</protein>
<keyword evidence="2" id="KW-0808">Transferase</keyword>
<evidence type="ECO:0000313" key="3">
    <source>
        <dbReference type="Proteomes" id="UP001302249"/>
    </source>
</evidence>
<accession>A0ABZ0B6F1</accession>
<dbReference type="Proteomes" id="UP001302249">
    <property type="component" value="Chromosome"/>
</dbReference>
<sequence length="187" mass="19984">MPMPVTLVPIDRIAPRCIEALLDRVFGEDRHTRTAYRVRAGILPDPDLSFAAVHEESGALLGSIQCWPVELAGNAQTTAMIMVGPVAIAPDHRNRGVGRALMHRAIARAAEGDIAGGDALMLIGDPEYYGRHFGYSAERTGGWRLSGPVERHRLLALGAGVPAGSGIVRARIVAAPQRRLRSRGGLA</sequence>